<dbReference type="PRINTS" id="PR02094">
    <property type="entry name" value="HEXIMFAMILY"/>
</dbReference>
<comment type="similarity">
    <text evidence="2">Belongs to the HEXIM family.</text>
</comment>
<evidence type="ECO:0000313" key="10">
    <source>
        <dbReference type="Proteomes" id="UP000242188"/>
    </source>
</evidence>
<dbReference type="Gene3D" id="6.10.250.2910">
    <property type="match status" value="1"/>
</dbReference>
<accession>A0A210PYP8</accession>
<dbReference type="GO" id="GO:0000122">
    <property type="term" value="P:negative regulation of transcription by RNA polymerase II"/>
    <property type="evidence" value="ECO:0007669"/>
    <property type="project" value="InterPro"/>
</dbReference>
<keyword evidence="10" id="KW-1185">Reference proteome</keyword>
<dbReference type="GO" id="GO:0097322">
    <property type="term" value="F:7SK snRNA binding"/>
    <property type="evidence" value="ECO:0007669"/>
    <property type="project" value="TreeGrafter"/>
</dbReference>
<dbReference type="Pfam" id="PF15313">
    <property type="entry name" value="HEXIM"/>
    <property type="match status" value="1"/>
</dbReference>
<dbReference type="GO" id="GO:0005654">
    <property type="term" value="C:nucleoplasm"/>
    <property type="evidence" value="ECO:0007669"/>
    <property type="project" value="TreeGrafter"/>
</dbReference>
<evidence type="ECO:0000256" key="2">
    <source>
        <dbReference type="ARBA" id="ARBA00008409"/>
    </source>
</evidence>
<feature type="region of interest" description="Disordered" evidence="8">
    <location>
        <begin position="222"/>
        <end position="253"/>
    </location>
</feature>
<dbReference type="EMBL" id="NEDP02005383">
    <property type="protein sequence ID" value="OWF41559.1"/>
    <property type="molecule type" value="Genomic_DNA"/>
</dbReference>
<dbReference type="GO" id="GO:0005737">
    <property type="term" value="C:cytoplasm"/>
    <property type="evidence" value="ECO:0007669"/>
    <property type="project" value="InterPro"/>
</dbReference>
<comment type="subcellular location">
    <subcellularLocation>
        <location evidence="1">Nucleus</location>
    </subcellularLocation>
</comment>
<keyword evidence="3" id="KW-0678">Repressor</keyword>
<evidence type="ECO:0000256" key="1">
    <source>
        <dbReference type="ARBA" id="ARBA00004123"/>
    </source>
</evidence>
<organism evidence="9 10">
    <name type="scientific">Mizuhopecten yessoensis</name>
    <name type="common">Japanese scallop</name>
    <name type="synonym">Patinopecten yessoensis</name>
    <dbReference type="NCBI Taxonomy" id="6573"/>
    <lineage>
        <taxon>Eukaryota</taxon>
        <taxon>Metazoa</taxon>
        <taxon>Spiralia</taxon>
        <taxon>Lophotrochozoa</taxon>
        <taxon>Mollusca</taxon>
        <taxon>Bivalvia</taxon>
        <taxon>Autobranchia</taxon>
        <taxon>Pteriomorphia</taxon>
        <taxon>Pectinida</taxon>
        <taxon>Pectinoidea</taxon>
        <taxon>Pectinidae</taxon>
        <taxon>Mizuhopecten</taxon>
    </lineage>
</organism>
<proteinExistence type="inferred from homology"/>
<comment type="caution">
    <text evidence="9">The sequence shown here is derived from an EMBL/GenBank/DDBJ whole genome shotgun (WGS) entry which is preliminary data.</text>
</comment>
<evidence type="ECO:0000256" key="3">
    <source>
        <dbReference type="ARBA" id="ARBA00022491"/>
    </source>
</evidence>
<protein>
    <submittedName>
        <fullName evidence="9">Uncharacterized protein</fullName>
    </submittedName>
</protein>
<keyword evidence="5" id="KW-0175">Coiled coil</keyword>
<dbReference type="PANTHER" id="PTHR13469:SF9">
    <property type="entry name" value="HEXAMETHYLENE BIS-ACETAMIDE-INDUCIBLE PROTEIN"/>
    <property type="match status" value="1"/>
</dbReference>
<evidence type="ECO:0000256" key="6">
    <source>
        <dbReference type="ARBA" id="ARBA00023163"/>
    </source>
</evidence>
<keyword evidence="7" id="KW-0539">Nucleus</keyword>
<reference evidence="9 10" key="1">
    <citation type="journal article" date="2017" name="Nat. Ecol. Evol.">
        <title>Scallop genome provides insights into evolution of bilaterian karyotype and development.</title>
        <authorList>
            <person name="Wang S."/>
            <person name="Zhang J."/>
            <person name="Jiao W."/>
            <person name="Li J."/>
            <person name="Xun X."/>
            <person name="Sun Y."/>
            <person name="Guo X."/>
            <person name="Huan P."/>
            <person name="Dong B."/>
            <person name="Zhang L."/>
            <person name="Hu X."/>
            <person name="Sun X."/>
            <person name="Wang J."/>
            <person name="Zhao C."/>
            <person name="Wang Y."/>
            <person name="Wang D."/>
            <person name="Huang X."/>
            <person name="Wang R."/>
            <person name="Lv J."/>
            <person name="Li Y."/>
            <person name="Zhang Z."/>
            <person name="Liu B."/>
            <person name="Lu W."/>
            <person name="Hui Y."/>
            <person name="Liang J."/>
            <person name="Zhou Z."/>
            <person name="Hou R."/>
            <person name="Li X."/>
            <person name="Liu Y."/>
            <person name="Li H."/>
            <person name="Ning X."/>
            <person name="Lin Y."/>
            <person name="Zhao L."/>
            <person name="Xing Q."/>
            <person name="Dou J."/>
            <person name="Li Y."/>
            <person name="Mao J."/>
            <person name="Guo H."/>
            <person name="Dou H."/>
            <person name="Li T."/>
            <person name="Mu C."/>
            <person name="Jiang W."/>
            <person name="Fu Q."/>
            <person name="Fu X."/>
            <person name="Miao Y."/>
            <person name="Liu J."/>
            <person name="Yu Q."/>
            <person name="Li R."/>
            <person name="Liao H."/>
            <person name="Li X."/>
            <person name="Kong Y."/>
            <person name="Jiang Z."/>
            <person name="Chourrout D."/>
            <person name="Li R."/>
            <person name="Bao Z."/>
        </authorList>
    </citation>
    <scope>NUCLEOTIDE SEQUENCE [LARGE SCALE GENOMIC DNA]</scope>
    <source>
        <strain evidence="9 10">PY_sf001</strain>
    </source>
</reference>
<evidence type="ECO:0000256" key="4">
    <source>
        <dbReference type="ARBA" id="ARBA00023015"/>
    </source>
</evidence>
<dbReference type="AlphaFoldDB" id="A0A210PYP8"/>
<gene>
    <name evidence="9" type="ORF">KP79_PYT11856</name>
</gene>
<evidence type="ECO:0000256" key="7">
    <source>
        <dbReference type="ARBA" id="ARBA00023242"/>
    </source>
</evidence>
<dbReference type="InterPro" id="IPR024872">
    <property type="entry name" value="HEXIM"/>
</dbReference>
<evidence type="ECO:0000313" key="9">
    <source>
        <dbReference type="EMBL" id="OWF41559.1"/>
    </source>
</evidence>
<keyword evidence="6" id="KW-0804">Transcription</keyword>
<dbReference type="GO" id="GO:0004861">
    <property type="term" value="F:cyclin-dependent protein serine/threonine kinase inhibitor activity"/>
    <property type="evidence" value="ECO:0007669"/>
    <property type="project" value="InterPro"/>
</dbReference>
<evidence type="ECO:0000256" key="8">
    <source>
        <dbReference type="SAM" id="MobiDB-lite"/>
    </source>
</evidence>
<dbReference type="Proteomes" id="UP000242188">
    <property type="component" value="Unassembled WGS sequence"/>
</dbReference>
<evidence type="ECO:0000256" key="5">
    <source>
        <dbReference type="ARBA" id="ARBA00023054"/>
    </source>
</evidence>
<name>A0A210PYP8_MIZYE</name>
<keyword evidence="4" id="KW-0805">Transcription regulation</keyword>
<dbReference type="PANTHER" id="PTHR13469">
    <property type="entry name" value="HEXAMETHYLENE BISACETAMIDE INDUCIBLE 1"/>
    <property type="match status" value="1"/>
</dbReference>
<sequence length="281" mass="32722">MISQLSRKMIGFESCVLPQTSADRMVEMQTRIAMRKRKTRRGKKKREFGSVEKFPMKSTTDSCDIDCVYYSCQYCTKECLCDQKNKKFSKETRRNRSRQILRPRYSPKAPHNSTQFIMDGHLKDQTFYNHFDSPEYPCETTKMIPELEYSPNSRSSDYGLDTLFRDTEIIDFGTATTDTVAFMEQDFESAMRTAQIDELSNMPKEELLKRVLVMADRAEHLEKELEQSSSDSSHLGDEDDDSMIGSNTKNGRGYLSKLYKENVKLKSENQQLKEMLSKFHN</sequence>